<dbReference type="Proteomes" id="UP000768646">
    <property type="component" value="Unassembled WGS sequence"/>
</dbReference>
<dbReference type="EMBL" id="JABTEG010000004">
    <property type="protein sequence ID" value="KAG4305196.1"/>
    <property type="molecule type" value="Genomic_DNA"/>
</dbReference>
<evidence type="ECO:0000313" key="1">
    <source>
        <dbReference type="EMBL" id="KAG4305196.1"/>
    </source>
</evidence>
<comment type="caution">
    <text evidence="1">The sequence shown here is derived from an EMBL/GenBank/DDBJ whole genome shotgun (WGS) entry which is preliminary data.</text>
</comment>
<name>A0ACB7CC44_9ASCO</name>
<organism evidence="1 2">
    <name type="scientific">Pneumocystis oryctolagi</name>
    <dbReference type="NCBI Taxonomy" id="42067"/>
    <lineage>
        <taxon>Eukaryota</taxon>
        <taxon>Fungi</taxon>
        <taxon>Dikarya</taxon>
        <taxon>Ascomycota</taxon>
        <taxon>Taphrinomycotina</taxon>
        <taxon>Pneumocystomycetes</taxon>
        <taxon>Pneumocystaceae</taxon>
        <taxon>Pneumocystis</taxon>
    </lineage>
</organism>
<keyword evidence="2" id="KW-1185">Reference proteome</keyword>
<proteinExistence type="predicted"/>
<protein>
    <submittedName>
        <fullName evidence="1">Uncharacterized protein</fullName>
    </submittedName>
</protein>
<reference evidence="1 2" key="1">
    <citation type="journal article" date="2021" name="Commun. Biol.">
        <title>Genomic insights into the host specific adaptation of the Pneumocystis genus.</title>
        <authorList>
            <person name="Cisse O.H."/>
            <person name="Ma L."/>
            <person name="Dekker J.P."/>
            <person name="Khil P.P."/>
            <person name="Youn J.-H."/>
            <person name="Brenchley J.M."/>
            <person name="Blair R."/>
            <person name="Pahar B."/>
            <person name="Chabe M."/>
            <person name="Van Rompay K.K.A."/>
            <person name="Keesler R."/>
            <person name="Sukura A."/>
            <person name="Hirsch V."/>
            <person name="Kutty G."/>
            <person name="Liu Y."/>
            <person name="Peng L."/>
            <person name="Chen J."/>
            <person name="Song J."/>
            <person name="Weissenbacher-Lang C."/>
            <person name="Xu J."/>
            <person name="Upham N.S."/>
            <person name="Stajich J.E."/>
            <person name="Cuomo C.A."/>
            <person name="Cushion M.T."/>
            <person name="Kovacs J.A."/>
        </authorList>
    </citation>
    <scope>NUCLEOTIDE SEQUENCE [LARGE SCALE GENOMIC DNA]</scope>
    <source>
        <strain evidence="1 2">RABM</strain>
    </source>
</reference>
<gene>
    <name evidence="1" type="ORF">PORY_001366</name>
</gene>
<accession>A0ACB7CC44</accession>
<sequence>MKVENDSQIIKQKKYNKVVEKKCIESKNQVKKAFQVQGSSEDCHLDNDYISMVGQSFKKELEKKSVFNKRFVSFV</sequence>
<evidence type="ECO:0000313" key="2">
    <source>
        <dbReference type="Proteomes" id="UP000768646"/>
    </source>
</evidence>